<dbReference type="Proteomes" id="UP000588098">
    <property type="component" value="Unassembled WGS sequence"/>
</dbReference>
<dbReference type="AlphaFoldDB" id="A0A7W9UWS8"/>
<comment type="caution">
    <text evidence="2">The sequence shown here is derived from an EMBL/GenBank/DDBJ whole genome shotgun (WGS) entry which is preliminary data.</text>
</comment>
<accession>A0A7W9UWS8</accession>
<evidence type="ECO:0000313" key="2">
    <source>
        <dbReference type="EMBL" id="MBB5932984.1"/>
    </source>
</evidence>
<gene>
    <name evidence="2" type="ORF">FHS42_000002</name>
</gene>
<evidence type="ECO:0000256" key="1">
    <source>
        <dbReference type="SAM" id="MobiDB-lite"/>
    </source>
</evidence>
<name>A0A7W9UWS8_9ACTN</name>
<dbReference type="RefSeq" id="WP_184569095.1">
    <property type="nucleotide sequence ID" value="NZ_JACHJL010000001.1"/>
</dbReference>
<evidence type="ECO:0000313" key="3">
    <source>
        <dbReference type="Proteomes" id="UP000588098"/>
    </source>
</evidence>
<sequence length="58" mass="5852">MVVRVVGTVEWLVSQGPSAVTQFKVGELAAFGVGPEAGQPQPVEVGEAQLGHQPGPGA</sequence>
<organism evidence="2 3">
    <name type="scientific">Streptomyces zagrosensis</name>
    <dbReference type="NCBI Taxonomy" id="1042984"/>
    <lineage>
        <taxon>Bacteria</taxon>
        <taxon>Bacillati</taxon>
        <taxon>Actinomycetota</taxon>
        <taxon>Actinomycetes</taxon>
        <taxon>Kitasatosporales</taxon>
        <taxon>Streptomycetaceae</taxon>
        <taxon>Streptomyces</taxon>
    </lineage>
</organism>
<keyword evidence="3" id="KW-1185">Reference proteome</keyword>
<dbReference type="EMBL" id="JACHJL010000001">
    <property type="protein sequence ID" value="MBB5932984.1"/>
    <property type="molecule type" value="Genomic_DNA"/>
</dbReference>
<proteinExistence type="predicted"/>
<protein>
    <submittedName>
        <fullName evidence="2">Uncharacterized protein</fullName>
    </submittedName>
</protein>
<feature type="region of interest" description="Disordered" evidence="1">
    <location>
        <begin position="36"/>
        <end position="58"/>
    </location>
</feature>
<reference evidence="2 3" key="1">
    <citation type="submission" date="2020-08" db="EMBL/GenBank/DDBJ databases">
        <title>Genomic Encyclopedia of Type Strains, Phase III (KMG-III): the genomes of soil and plant-associated and newly described type strains.</title>
        <authorList>
            <person name="Whitman W."/>
        </authorList>
    </citation>
    <scope>NUCLEOTIDE SEQUENCE [LARGE SCALE GENOMIC DNA]</scope>
    <source>
        <strain evidence="2 3">CECT 8305</strain>
    </source>
</reference>